<sequence length="337" mass="38444">MDQKKRNVTIVDVAAKAGVSKTTISRYLNGKFEFMSNESKNKITQVIEELAYRPNNLARSLKSKRSRLIGVIVSDITNPFSAILLKGIGDCCERYGYGVLITNTDDNPKKERDYILSMLDQRVEGIILNTTGKNNEFLQQLAQSGVTIILADRPIDIHIFDVIRTADREITFTALRHLKMRGFTRVGFFSEPLENGTRLRRCQAYQDACYEIFGIEPQVYIIDKTDTQTGDVLLEEFRQKNRGQRMAVYTGNGIATLYVVQALKRMEISFPDEIGICGFDNWDWTDLVDGGITVVAQPSYRVGRECVKRMMFRLHRNHNAAPRRIELPCELVIRNST</sequence>
<feature type="domain" description="HTH lacI-type" evidence="4">
    <location>
        <begin position="8"/>
        <end position="63"/>
    </location>
</feature>
<evidence type="ECO:0000313" key="6">
    <source>
        <dbReference type="EMBL" id="SEI86542.1"/>
    </source>
</evidence>
<dbReference type="PANTHER" id="PTHR30146">
    <property type="entry name" value="LACI-RELATED TRANSCRIPTIONAL REPRESSOR"/>
    <property type="match status" value="1"/>
</dbReference>
<evidence type="ECO:0000256" key="2">
    <source>
        <dbReference type="ARBA" id="ARBA00023125"/>
    </source>
</evidence>
<keyword evidence="2" id="KW-0238">DNA-binding</keyword>
<protein>
    <submittedName>
        <fullName evidence="6">Transcriptional regulator, LacI family</fullName>
    </submittedName>
</protein>
<dbReference type="CDD" id="cd06283">
    <property type="entry name" value="PBP1_RegR_EndR_KdgR-like"/>
    <property type="match status" value="1"/>
</dbReference>
<dbReference type="STRING" id="84035.SAMN05660742_101277"/>
<name>A0A1H6UFE5_9FIRM</name>
<keyword evidence="1" id="KW-0805">Transcription regulation</keyword>
<evidence type="ECO:0000256" key="3">
    <source>
        <dbReference type="ARBA" id="ARBA00023163"/>
    </source>
</evidence>
<dbReference type="EMBL" id="FNZK01000001">
    <property type="protein sequence ID" value="SEI86542.1"/>
    <property type="molecule type" value="Genomic_DNA"/>
</dbReference>
<organism evidence="6 7">
    <name type="scientific">Propionispira arboris</name>
    <dbReference type="NCBI Taxonomy" id="84035"/>
    <lineage>
        <taxon>Bacteria</taxon>
        <taxon>Bacillati</taxon>
        <taxon>Bacillota</taxon>
        <taxon>Negativicutes</taxon>
        <taxon>Selenomonadales</taxon>
        <taxon>Selenomonadaceae</taxon>
        <taxon>Propionispira</taxon>
    </lineage>
</organism>
<dbReference type="InterPro" id="IPR000843">
    <property type="entry name" value="HTH_LacI"/>
</dbReference>
<dbReference type="InterPro" id="IPR028082">
    <property type="entry name" value="Peripla_BP_I"/>
</dbReference>
<dbReference type="Pfam" id="PF00356">
    <property type="entry name" value="LacI"/>
    <property type="match status" value="1"/>
</dbReference>
<dbReference type="InterPro" id="IPR001761">
    <property type="entry name" value="Peripla_BP/Lac1_sug-bd_dom"/>
</dbReference>
<dbReference type="PROSITE" id="PS00356">
    <property type="entry name" value="HTH_LACI_1"/>
    <property type="match status" value="1"/>
</dbReference>
<keyword evidence="7" id="KW-1185">Reference proteome</keyword>
<feature type="domain" description="HTH cro/C1-type" evidence="5">
    <location>
        <begin position="4"/>
        <end position="31"/>
    </location>
</feature>
<gene>
    <name evidence="6" type="ORF">SAMN05660742_101277</name>
</gene>
<evidence type="ECO:0000313" key="7">
    <source>
        <dbReference type="Proteomes" id="UP000199662"/>
    </source>
</evidence>
<evidence type="ECO:0000259" key="5">
    <source>
        <dbReference type="PROSITE" id="PS50943"/>
    </source>
</evidence>
<dbReference type="GO" id="GO:0000976">
    <property type="term" value="F:transcription cis-regulatory region binding"/>
    <property type="evidence" value="ECO:0007669"/>
    <property type="project" value="TreeGrafter"/>
</dbReference>
<keyword evidence="3" id="KW-0804">Transcription</keyword>
<reference evidence="6 7" key="1">
    <citation type="submission" date="2016-10" db="EMBL/GenBank/DDBJ databases">
        <authorList>
            <person name="de Groot N.N."/>
        </authorList>
    </citation>
    <scope>NUCLEOTIDE SEQUENCE [LARGE SCALE GENOMIC DNA]</scope>
    <source>
        <strain evidence="6 7">DSM 2179</strain>
    </source>
</reference>
<dbReference type="Proteomes" id="UP000199662">
    <property type="component" value="Unassembled WGS sequence"/>
</dbReference>
<dbReference type="GO" id="GO:0003700">
    <property type="term" value="F:DNA-binding transcription factor activity"/>
    <property type="evidence" value="ECO:0007669"/>
    <property type="project" value="TreeGrafter"/>
</dbReference>
<dbReference type="Pfam" id="PF00532">
    <property type="entry name" value="Peripla_BP_1"/>
    <property type="match status" value="1"/>
</dbReference>
<dbReference type="CDD" id="cd01392">
    <property type="entry name" value="HTH_LacI"/>
    <property type="match status" value="1"/>
</dbReference>
<dbReference type="SMART" id="SM00354">
    <property type="entry name" value="HTH_LACI"/>
    <property type="match status" value="1"/>
</dbReference>
<proteinExistence type="predicted"/>
<dbReference type="SUPFAM" id="SSF53822">
    <property type="entry name" value="Periplasmic binding protein-like I"/>
    <property type="match status" value="1"/>
</dbReference>
<evidence type="ECO:0000259" key="4">
    <source>
        <dbReference type="PROSITE" id="PS50932"/>
    </source>
</evidence>
<evidence type="ECO:0000256" key="1">
    <source>
        <dbReference type="ARBA" id="ARBA00023015"/>
    </source>
</evidence>
<dbReference type="RefSeq" id="WP_091828518.1">
    <property type="nucleotide sequence ID" value="NZ_FNZK01000001.1"/>
</dbReference>
<accession>A0A1H6UFE5</accession>
<dbReference type="SUPFAM" id="SSF47413">
    <property type="entry name" value="lambda repressor-like DNA-binding domains"/>
    <property type="match status" value="1"/>
</dbReference>
<dbReference type="InterPro" id="IPR001387">
    <property type="entry name" value="Cro/C1-type_HTH"/>
</dbReference>
<dbReference type="Gene3D" id="1.10.260.40">
    <property type="entry name" value="lambda repressor-like DNA-binding domains"/>
    <property type="match status" value="1"/>
</dbReference>
<dbReference type="Gene3D" id="3.40.50.2300">
    <property type="match status" value="2"/>
</dbReference>
<dbReference type="PROSITE" id="PS50943">
    <property type="entry name" value="HTH_CROC1"/>
    <property type="match status" value="1"/>
</dbReference>
<dbReference type="AlphaFoldDB" id="A0A1H6UFE5"/>
<dbReference type="PANTHER" id="PTHR30146:SF145">
    <property type="entry name" value="RIBOSE OPERON REPRESSOR"/>
    <property type="match status" value="1"/>
</dbReference>
<dbReference type="PROSITE" id="PS50932">
    <property type="entry name" value="HTH_LACI_2"/>
    <property type="match status" value="1"/>
</dbReference>
<dbReference type="InterPro" id="IPR010982">
    <property type="entry name" value="Lambda_DNA-bd_dom_sf"/>
</dbReference>